<proteinExistence type="predicted"/>
<name>A0A9D3RVV7_ANGAN</name>
<reference evidence="2" key="1">
    <citation type="submission" date="2021-01" db="EMBL/GenBank/DDBJ databases">
        <title>A chromosome-scale assembly of European eel, Anguilla anguilla.</title>
        <authorList>
            <person name="Henkel C."/>
            <person name="Jong-Raadsen S.A."/>
            <person name="Dufour S."/>
            <person name="Weltzien F.-A."/>
            <person name="Palstra A.P."/>
            <person name="Pelster B."/>
            <person name="Spaink H.P."/>
            <person name="Van Den Thillart G.E."/>
            <person name="Jansen H."/>
            <person name="Zahm M."/>
            <person name="Klopp C."/>
            <person name="Cedric C."/>
            <person name="Louis A."/>
            <person name="Berthelot C."/>
            <person name="Parey E."/>
            <person name="Roest Crollius H."/>
            <person name="Montfort J."/>
            <person name="Robinson-Rechavi M."/>
            <person name="Bucao C."/>
            <person name="Bouchez O."/>
            <person name="Gislard M."/>
            <person name="Lluch J."/>
            <person name="Milhes M."/>
            <person name="Lampietro C."/>
            <person name="Lopez Roques C."/>
            <person name="Donnadieu C."/>
            <person name="Braasch I."/>
            <person name="Desvignes T."/>
            <person name="Postlethwait J."/>
            <person name="Bobe J."/>
            <person name="Guiguen Y."/>
            <person name="Dirks R."/>
        </authorList>
    </citation>
    <scope>NUCLEOTIDE SEQUENCE</scope>
    <source>
        <strain evidence="2">Tag_6206</strain>
        <tissue evidence="2">Liver</tissue>
    </source>
</reference>
<dbReference type="Proteomes" id="UP001044222">
    <property type="component" value="Chromosome 7"/>
</dbReference>
<protein>
    <submittedName>
        <fullName evidence="2">Uncharacterized protein</fullName>
    </submittedName>
</protein>
<sequence length="65" mass="7249">MDVKERRPYCSLTKTRRDGERATRAPRATWWTARTAACPPRSPTAPARRSRPSTMTPPASCMSTG</sequence>
<feature type="compositionally biased region" description="Low complexity" evidence="1">
    <location>
        <begin position="25"/>
        <end position="47"/>
    </location>
</feature>
<organism evidence="2 3">
    <name type="scientific">Anguilla anguilla</name>
    <name type="common">European freshwater eel</name>
    <name type="synonym">Muraena anguilla</name>
    <dbReference type="NCBI Taxonomy" id="7936"/>
    <lineage>
        <taxon>Eukaryota</taxon>
        <taxon>Metazoa</taxon>
        <taxon>Chordata</taxon>
        <taxon>Craniata</taxon>
        <taxon>Vertebrata</taxon>
        <taxon>Euteleostomi</taxon>
        <taxon>Actinopterygii</taxon>
        <taxon>Neopterygii</taxon>
        <taxon>Teleostei</taxon>
        <taxon>Anguilliformes</taxon>
        <taxon>Anguillidae</taxon>
        <taxon>Anguilla</taxon>
    </lineage>
</organism>
<evidence type="ECO:0000313" key="2">
    <source>
        <dbReference type="EMBL" id="KAG5844980.1"/>
    </source>
</evidence>
<evidence type="ECO:0000256" key="1">
    <source>
        <dbReference type="SAM" id="MobiDB-lite"/>
    </source>
</evidence>
<keyword evidence="3" id="KW-1185">Reference proteome</keyword>
<dbReference type="EMBL" id="JAFIRN010000007">
    <property type="protein sequence ID" value="KAG5844980.1"/>
    <property type="molecule type" value="Genomic_DNA"/>
</dbReference>
<evidence type="ECO:0000313" key="3">
    <source>
        <dbReference type="Proteomes" id="UP001044222"/>
    </source>
</evidence>
<accession>A0A9D3RVV7</accession>
<dbReference type="AlphaFoldDB" id="A0A9D3RVV7"/>
<gene>
    <name evidence="2" type="ORF">ANANG_G00133910</name>
</gene>
<feature type="region of interest" description="Disordered" evidence="1">
    <location>
        <begin position="1"/>
        <end position="65"/>
    </location>
</feature>
<comment type="caution">
    <text evidence="2">The sequence shown here is derived from an EMBL/GenBank/DDBJ whole genome shotgun (WGS) entry which is preliminary data.</text>
</comment>